<feature type="chain" id="PRO_5025518827" description="MORN repeat variant" evidence="2">
    <location>
        <begin position="41"/>
        <end position="404"/>
    </location>
</feature>
<dbReference type="Gene3D" id="3.90.930.1">
    <property type="match status" value="2"/>
</dbReference>
<dbReference type="InterPro" id="IPR011652">
    <property type="entry name" value="MORN_2"/>
</dbReference>
<dbReference type="RefSeq" id="WP_425337044.1">
    <property type="nucleotide sequence ID" value="NZ_LR743507.1"/>
</dbReference>
<feature type="signal peptide" evidence="2">
    <location>
        <begin position="1"/>
        <end position="40"/>
    </location>
</feature>
<evidence type="ECO:0000256" key="1">
    <source>
        <dbReference type="SAM" id="MobiDB-lite"/>
    </source>
</evidence>
<dbReference type="EMBL" id="LR743507">
    <property type="protein sequence ID" value="CAA2108648.1"/>
    <property type="molecule type" value="Genomic_DNA"/>
</dbReference>
<dbReference type="AlphaFoldDB" id="A0A679J5E5"/>
<gene>
    <name evidence="3" type="ORF">VVAX_05154</name>
</gene>
<reference evidence="3" key="1">
    <citation type="submission" date="2019-12" db="EMBL/GenBank/DDBJ databases">
        <authorList>
            <person name="Cremers G."/>
        </authorList>
    </citation>
    <scope>NUCLEOTIDE SEQUENCE</scope>
    <source>
        <strain evidence="3">Vvax</strain>
    </source>
</reference>
<accession>A0A679J5E5</accession>
<dbReference type="SUPFAM" id="SSF82185">
    <property type="entry name" value="Histone H3 K4-specific methyltransferase SET7/9 N-terminal domain"/>
    <property type="match status" value="1"/>
</dbReference>
<organism evidence="3">
    <name type="scientific">Variovorax paradoxus</name>
    <dbReference type="NCBI Taxonomy" id="34073"/>
    <lineage>
        <taxon>Bacteria</taxon>
        <taxon>Pseudomonadati</taxon>
        <taxon>Pseudomonadota</taxon>
        <taxon>Betaproteobacteria</taxon>
        <taxon>Burkholderiales</taxon>
        <taxon>Comamonadaceae</taxon>
        <taxon>Variovorax</taxon>
    </lineage>
</organism>
<evidence type="ECO:0008006" key="4">
    <source>
        <dbReference type="Google" id="ProtNLM"/>
    </source>
</evidence>
<name>A0A679J5E5_VARPD</name>
<evidence type="ECO:0000256" key="2">
    <source>
        <dbReference type="SAM" id="SignalP"/>
    </source>
</evidence>
<dbReference type="Pfam" id="PF07661">
    <property type="entry name" value="MORN_2"/>
    <property type="match status" value="1"/>
</dbReference>
<keyword evidence="2" id="KW-0732">Signal</keyword>
<proteinExistence type="predicted"/>
<protein>
    <recommendedName>
        <fullName evidence="4">MORN repeat variant</fullName>
    </recommendedName>
</protein>
<sequence>MSPRRAPFCRPAALPGKPGRLLRAAFAALVPLLGAAAAHAQLDCDLNGRSVNPANGATTAGKTGLLRCKDRASGELQREEQLQNGVFMGLVRIYEKGKLAKEHSVNAKGNIQGRAREFSPTGRVLREANYDDGQERGLVRSFYPDGKLRRVIFYPDTGSNSERASAEFTERGQLSALRCADAPTLSPAVDDARLCGFSGTGPSQVDLFDAQGSLRSRLSYVSGKRTRLQNFYDNGKTAMLDETVGNQRTEQNYSSEGVKRRETAYLLVERASVRVREQAFSEKGTLVRDQRWNSAGEPIVDDSYYLNGQPSSKSAYSGSGDTRTVEITEFYDTGERAALGRYQVVGRGRQIPIGTHQRFSEKGSLLAESSFDAKGRVTRERAWDESGELQRDDEVFEDGSRKAR</sequence>
<feature type="region of interest" description="Disordered" evidence="1">
    <location>
        <begin position="380"/>
        <end position="404"/>
    </location>
</feature>
<evidence type="ECO:0000313" key="3">
    <source>
        <dbReference type="EMBL" id="CAA2108648.1"/>
    </source>
</evidence>